<protein>
    <submittedName>
        <fullName evidence="6">Uncharacterized protein</fullName>
    </submittedName>
</protein>
<evidence type="ECO:0000313" key="6">
    <source>
        <dbReference type="EnsemblProtists" id="EOD41190"/>
    </source>
</evidence>
<keyword evidence="4" id="KW-0677">Repeat</keyword>
<organism evidence="6 7">
    <name type="scientific">Emiliania huxleyi (strain CCMP1516)</name>
    <dbReference type="NCBI Taxonomy" id="280463"/>
    <lineage>
        <taxon>Eukaryota</taxon>
        <taxon>Haptista</taxon>
        <taxon>Haptophyta</taxon>
        <taxon>Prymnesiophyceae</taxon>
        <taxon>Isochrysidales</taxon>
        <taxon>Noelaerhabdaceae</taxon>
        <taxon>Emiliania</taxon>
    </lineage>
</organism>
<dbReference type="EnsemblProtists" id="EOD41190">
    <property type="protein sequence ID" value="EOD41190"/>
    <property type="gene ID" value="EMIHUDRAFT_97437"/>
</dbReference>
<sequence length="816" mass="88937">MPEWENARVPVPEGAYPLFLTNTTQANFKCREREDCTSAQPYVFVSKKVFLDDIQFRGVISDFHPTKKYIEKYPDGVDVQEDGTSGLLLVWDEDEDYGQNFYLVHSVELKEAVVAKWAAAGEGDAAGESGGAGAMEEEEEEAYVPPVSKPWVSLGSEQELENEAVVEGRGRFILHLSRARRLFGAKPRAFFDRDADADPCISENDCRPFTDLKFGGLVREDRSVGVQAVPLVAPAATQTNSRRQVNVAAQYDARELSAGARRATERSEPFRAFLRRVRAPCEQALQQNELVDITADDFAELADDETSLGKSDANLRELQHFSHLDYCVDRTIACADWLPTPKALVVGVSCVQRLSFEERVAIAGKIHTGFVLLWNFSDPITPQMVLEAPSDVLCFRFCPTNPDLVAGGLASGQTVVWDLAAARREAQELHADTGKELDKQEEGSSAVVAQPAFLSQVDLSHRAAVTDIAWLPSALEVSEKGKISRESEPGAQELFATTAADGQLLFWDIGRARELRRVLAAGGEESPAKKKKREGWGPTHRLPLKAPAAQGGAELACISMALSVPEDPAAPCELFCVTEEGEVARVSLANPGSEAAERGVTSVLPGHCSPCTALCRSPFHADVYLSVGDWSFSLWREGVELPLFSSPFASALLTCGCWSPTRPALLFVGRADGAVDVWDLNDRSHEPFLSVAVTSAAITTLHIHTAGTKQLLAVGDDLAALHVMEVPRSLRRRTNSEKDQMTSFLAREQRRVEYVQKRAGARGETASTEAAAATGEPEDEADTMGDDEPTATDPEGSEADFLAIEAAFLERMGLKR</sequence>
<dbReference type="OMA" id="EPMLTHH"/>
<name>A0A0D3KZK5_EMIH1</name>
<dbReference type="KEGG" id="ehx:EMIHUDRAFT_97437"/>
<dbReference type="eggNOG" id="KOG1587">
    <property type="taxonomic scope" value="Eukaryota"/>
</dbReference>
<dbReference type="InterPro" id="IPR015943">
    <property type="entry name" value="WD40/YVTN_repeat-like_dom_sf"/>
</dbReference>
<feature type="compositionally biased region" description="Low complexity" evidence="5">
    <location>
        <begin position="762"/>
        <end position="775"/>
    </location>
</feature>
<dbReference type="PaxDb" id="2903-EOD41190"/>
<feature type="region of interest" description="Disordered" evidence="5">
    <location>
        <begin position="756"/>
        <end position="800"/>
    </location>
</feature>
<dbReference type="AlphaFoldDB" id="A0A0D3KZK5"/>
<keyword evidence="7" id="KW-1185">Reference proteome</keyword>
<dbReference type="Gene3D" id="2.130.10.10">
    <property type="entry name" value="YVTN repeat-like/Quinoprotein amine dehydrogenase"/>
    <property type="match status" value="2"/>
</dbReference>
<dbReference type="InterPro" id="IPR050687">
    <property type="entry name" value="Dynein_IC"/>
</dbReference>
<dbReference type="GeneID" id="17286460"/>
<dbReference type="SUPFAM" id="SSF50978">
    <property type="entry name" value="WD40 repeat-like"/>
    <property type="match status" value="1"/>
</dbReference>
<dbReference type="GO" id="GO:0036156">
    <property type="term" value="C:inner dynein arm"/>
    <property type="evidence" value="ECO:0007669"/>
    <property type="project" value="TreeGrafter"/>
</dbReference>
<dbReference type="STRING" id="2903.R1FPZ9"/>
<comment type="subcellular location">
    <subcellularLocation>
        <location evidence="1">Cytoplasm</location>
    </subcellularLocation>
</comment>
<dbReference type="HOGENOM" id="CLU_009390_1_0_1"/>
<evidence type="ECO:0000256" key="5">
    <source>
        <dbReference type="SAM" id="MobiDB-lite"/>
    </source>
</evidence>
<evidence type="ECO:0000256" key="2">
    <source>
        <dbReference type="ARBA" id="ARBA00022490"/>
    </source>
</evidence>
<dbReference type="Proteomes" id="UP000013827">
    <property type="component" value="Unassembled WGS sequence"/>
</dbReference>
<dbReference type="GO" id="GO:0036159">
    <property type="term" value="P:inner dynein arm assembly"/>
    <property type="evidence" value="ECO:0007669"/>
    <property type="project" value="TreeGrafter"/>
</dbReference>
<dbReference type="InterPro" id="IPR036322">
    <property type="entry name" value="WD40_repeat_dom_sf"/>
</dbReference>
<evidence type="ECO:0000256" key="3">
    <source>
        <dbReference type="ARBA" id="ARBA00022574"/>
    </source>
</evidence>
<dbReference type="GO" id="GO:0045504">
    <property type="term" value="F:dynein heavy chain binding"/>
    <property type="evidence" value="ECO:0007669"/>
    <property type="project" value="TreeGrafter"/>
</dbReference>
<reference evidence="7" key="1">
    <citation type="journal article" date="2013" name="Nature">
        <title>Pan genome of the phytoplankton Emiliania underpins its global distribution.</title>
        <authorList>
            <person name="Read B.A."/>
            <person name="Kegel J."/>
            <person name="Klute M.J."/>
            <person name="Kuo A."/>
            <person name="Lefebvre S.C."/>
            <person name="Maumus F."/>
            <person name="Mayer C."/>
            <person name="Miller J."/>
            <person name="Monier A."/>
            <person name="Salamov A."/>
            <person name="Young J."/>
            <person name="Aguilar M."/>
            <person name="Claverie J.M."/>
            <person name="Frickenhaus S."/>
            <person name="Gonzalez K."/>
            <person name="Herman E.K."/>
            <person name="Lin Y.C."/>
            <person name="Napier J."/>
            <person name="Ogata H."/>
            <person name="Sarno A.F."/>
            <person name="Shmutz J."/>
            <person name="Schroeder D."/>
            <person name="de Vargas C."/>
            <person name="Verret F."/>
            <person name="von Dassow P."/>
            <person name="Valentin K."/>
            <person name="Van de Peer Y."/>
            <person name="Wheeler G."/>
            <person name="Dacks J.B."/>
            <person name="Delwiche C.F."/>
            <person name="Dyhrman S.T."/>
            <person name="Glockner G."/>
            <person name="John U."/>
            <person name="Richards T."/>
            <person name="Worden A.Z."/>
            <person name="Zhang X."/>
            <person name="Grigoriev I.V."/>
            <person name="Allen A.E."/>
            <person name="Bidle K."/>
            <person name="Borodovsky M."/>
            <person name="Bowler C."/>
            <person name="Brownlee C."/>
            <person name="Cock J.M."/>
            <person name="Elias M."/>
            <person name="Gladyshev V.N."/>
            <person name="Groth M."/>
            <person name="Guda C."/>
            <person name="Hadaegh A."/>
            <person name="Iglesias-Rodriguez M.D."/>
            <person name="Jenkins J."/>
            <person name="Jones B.M."/>
            <person name="Lawson T."/>
            <person name="Leese F."/>
            <person name="Lindquist E."/>
            <person name="Lobanov A."/>
            <person name="Lomsadze A."/>
            <person name="Malik S.B."/>
            <person name="Marsh M.E."/>
            <person name="Mackinder L."/>
            <person name="Mock T."/>
            <person name="Mueller-Roeber B."/>
            <person name="Pagarete A."/>
            <person name="Parker M."/>
            <person name="Probert I."/>
            <person name="Quesneville H."/>
            <person name="Raines C."/>
            <person name="Rensing S.A."/>
            <person name="Riano-Pachon D.M."/>
            <person name="Richier S."/>
            <person name="Rokitta S."/>
            <person name="Shiraiwa Y."/>
            <person name="Soanes D.M."/>
            <person name="van der Giezen M."/>
            <person name="Wahlund T.M."/>
            <person name="Williams B."/>
            <person name="Wilson W."/>
            <person name="Wolfe G."/>
            <person name="Wurch L.L."/>
        </authorList>
    </citation>
    <scope>NUCLEOTIDE SEQUENCE</scope>
</reference>
<dbReference type="InterPro" id="IPR001680">
    <property type="entry name" value="WD40_rpt"/>
</dbReference>
<evidence type="ECO:0000313" key="7">
    <source>
        <dbReference type="Proteomes" id="UP000013827"/>
    </source>
</evidence>
<dbReference type="GO" id="GO:0060294">
    <property type="term" value="P:cilium movement involved in cell motility"/>
    <property type="evidence" value="ECO:0007669"/>
    <property type="project" value="TreeGrafter"/>
</dbReference>
<evidence type="ECO:0000256" key="4">
    <source>
        <dbReference type="ARBA" id="ARBA00022737"/>
    </source>
</evidence>
<dbReference type="PANTHER" id="PTHR12442:SF5">
    <property type="entry name" value="DYNEIN AXONEMAL INTERMEDIATE CHAIN 3"/>
    <property type="match status" value="1"/>
</dbReference>
<proteinExistence type="predicted"/>
<accession>A0A0D3KZK5</accession>
<keyword evidence="2" id="KW-0963">Cytoplasm</keyword>
<evidence type="ECO:0000256" key="1">
    <source>
        <dbReference type="ARBA" id="ARBA00004496"/>
    </source>
</evidence>
<dbReference type="SMART" id="SM00320">
    <property type="entry name" value="WD40"/>
    <property type="match status" value="4"/>
</dbReference>
<dbReference type="GO" id="GO:0045503">
    <property type="term" value="F:dynein light chain binding"/>
    <property type="evidence" value="ECO:0007669"/>
    <property type="project" value="TreeGrafter"/>
</dbReference>
<feature type="compositionally biased region" description="Acidic residues" evidence="5">
    <location>
        <begin position="776"/>
        <end position="798"/>
    </location>
</feature>
<keyword evidence="3" id="KW-0853">WD repeat</keyword>
<reference evidence="6" key="2">
    <citation type="submission" date="2024-10" db="UniProtKB">
        <authorList>
            <consortium name="EnsemblProtists"/>
        </authorList>
    </citation>
    <scope>IDENTIFICATION</scope>
</reference>
<dbReference type="PANTHER" id="PTHR12442">
    <property type="entry name" value="DYNEIN INTERMEDIATE CHAIN"/>
    <property type="match status" value="1"/>
</dbReference>
<dbReference type="RefSeq" id="XP_005793619.1">
    <property type="nucleotide sequence ID" value="XM_005793562.1"/>
</dbReference>